<evidence type="ECO:0000256" key="1">
    <source>
        <dbReference type="ARBA" id="ARBA00004651"/>
    </source>
</evidence>
<evidence type="ECO:0000313" key="10">
    <source>
        <dbReference type="EMBL" id="QJR81108.1"/>
    </source>
</evidence>
<evidence type="ECO:0000256" key="2">
    <source>
        <dbReference type="ARBA" id="ARBA00022448"/>
    </source>
</evidence>
<comment type="subcellular location">
    <subcellularLocation>
        <location evidence="1">Cell membrane</location>
        <topology evidence="1">Multi-pass membrane protein</topology>
    </subcellularLocation>
</comment>
<protein>
    <submittedName>
        <fullName evidence="10">Sodium:proton antiporter</fullName>
    </submittedName>
</protein>
<name>A0A6M4ME39_9ALTE</name>
<evidence type="ECO:0000313" key="11">
    <source>
        <dbReference type="Proteomes" id="UP000219285"/>
    </source>
</evidence>
<dbReference type="GO" id="GO:1902600">
    <property type="term" value="P:proton transmembrane transport"/>
    <property type="evidence" value="ECO:0007669"/>
    <property type="project" value="InterPro"/>
</dbReference>
<dbReference type="PANTHER" id="PTHR32507:SF8">
    <property type="entry name" value="CNH1P"/>
    <property type="match status" value="1"/>
</dbReference>
<dbReference type="AlphaFoldDB" id="A0A6M4ME39"/>
<dbReference type="GO" id="GO:0015297">
    <property type="term" value="F:antiporter activity"/>
    <property type="evidence" value="ECO:0007669"/>
    <property type="project" value="UniProtKB-KW"/>
</dbReference>
<dbReference type="PANTHER" id="PTHR32507">
    <property type="entry name" value="NA(+)/H(+) ANTIPORTER 1"/>
    <property type="match status" value="1"/>
</dbReference>
<feature type="transmembrane region" description="Helical" evidence="8">
    <location>
        <begin position="201"/>
        <end position="224"/>
    </location>
</feature>
<evidence type="ECO:0000256" key="3">
    <source>
        <dbReference type="ARBA" id="ARBA00022449"/>
    </source>
</evidence>
<reference evidence="10 11" key="2">
    <citation type="submission" date="2020-04" db="EMBL/GenBank/DDBJ databases">
        <title>Complete genome sequence of Alteromonas pelagimontana 5.12T.</title>
        <authorList>
            <person name="Sinha R.K."/>
            <person name="Krishnan K.P."/>
            <person name="Kurian J.P."/>
        </authorList>
    </citation>
    <scope>NUCLEOTIDE SEQUENCE [LARGE SCALE GENOMIC DNA]</scope>
    <source>
        <strain evidence="10 11">5.12</strain>
    </source>
</reference>
<dbReference type="Proteomes" id="UP000219285">
    <property type="component" value="Chromosome"/>
</dbReference>
<feature type="transmembrane region" description="Helical" evidence="8">
    <location>
        <begin position="63"/>
        <end position="85"/>
    </location>
</feature>
<evidence type="ECO:0000256" key="8">
    <source>
        <dbReference type="SAM" id="Phobius"/>
    </source>
</evidence>
<dbReference type="OrthoDB" id="9810860at2"/>
<feature type="transmembrane region" description="Helical" evidence="8">
    <location>
        <begin position="297"/>
        <end position="317"/>
    </location>
</feature>
<proteinExistence type="predicted"/>
<feature type="transmembrane region" description="Helical" evidence="8">
    <location>
        <begin position="30"/>
        <end position="51"/>
    </location>
</feature>
<feature type="transmembrane region" description="Helical" evidence="8">
    <location>
        <begin position="6"/>
        <end position="23"/>
    </location>
</feature>
<keyword evidence="3" id="KW-0050">Antiport</keyword>
<sequence length="433" mass="47428">MIDGKTFLYVLFGLTLVIAVGLQRRLKGSIFPLPLVYVFIGWAAFSLPLGLPSVDLLRDPEHTVFTELISEFIVIASLAVAGLAIDRPFSWKNWNQVWPLLFITMPLTILLVALFGWYMMELTVASCIFLAAVLSPTDPVLASNVQVGPPGARQRHDIRFGLTVEAGANDGLAFPFVHLAIAAMGATALGSWTVQWALEDLLWRVTAGVVIGLLTGRIGAWLVFTYVPEANKDGDSSQADDEKSFTSEGMITLGALLTSYGVAEAFHGYGFLAVFISAVTAKQYAPTSYYHAISHHFLEQIESILLVIILLIFGAFLTTDIMRNLTWEGALLGFLVVFLIRPLTGLVAQSRNSLPWYGRFTIAFLGVRGIGSLYYLSYGENHGRFGDTTTIWSAVMFTILLSIVVHGVTAPILMKKSEARSAHRSKEDSSKEV</sequence>
<dbReference type="InterPro" id="IPR006153">
    <property type="entry name" value="Cation/H_exchanger_TM"/>
</dbReference>
<keyword evidence="6" id="KW-0406">Ion transport</keyword>
<feature type="transmembrane region" description="Helical" evidence="8">
    <location>
        <begin position="172"/>
        <end position="194"/>
    </location>
</feature>
<organism evidence="10 11">
    <name type="scientific">Alteromonas pelagimontana</name>
    <dbReference type="NCBI Taxonomy" id="1858656"/>
    <lineage>
        <taxon>Bacteria</taxon>
        <taxon>Pseudomonadati</taxon>
        <taxon>Pseudomonadota</taxon>
        <taxon>Gammaproteobacteria</taxon>
        <taxon>Alteromonadales</taxon>
        <taxon>Alteromonadaceae</taxon>
        <taxon>Alteromonas/Salinimonas group</taxon>
        <taxon>Alteromonas</taxon>
    </lineage>
</organism>
<dbReference type="EMBL" id="CP052766">
    <property type="protein sequence ID" value="QJR81108.1"/>
    <property type="molecule type" value="Genomic_DNA"/>
</dbReference>
<evidence type="ECO:0000259" key="9">
    <source>
        <dbReference type="Pfam" id="PF00999"/>
    </source>
</evidence>
<keyword evidence="11" id="KW-1185">Reference proteome</keyword>
<feature type="transmembrane region" description="Helical" evidence="8">
    <location>
        <begin position="329"/>
        <end position="348"/>
    </location>
</feature>
<feature type="transmembrane region" description="Helical" evidence="8">
    <location>
        <begin position="390"/>
        <end position="414"/>
    </location>
</feature>
<feature type="transmembrane region" description="Helical" evidence="8">
    <location>
        <begin position="97"/>
        <end position="120"/>
    </location>
</feature>
<evidence type="ECO:0000256" key="6">
    <source>
        <dbReference type="ARBA" id="ARBA00023065"/>
    </source>
</evidence>
<feature type="transmembrane region" description="Helical" evidence="8">
    <location>
        <begin position="360"/>
        <end position="378"/>
    </location>
</feature>
<keyword evidence="5 8" id="KW-1133">Transmembrane helix</keyword>
<accession>A0A6M4ME39</accession>
<dbReference type="Pfam" id="PF00999">
    <property type="entry name" value="Na_H_Exchanger"/>
    <property type="match status" value="1"/>
</dbReference>
<dbReference type="RefSeq" id="WP_075607599.1">
    <property type="nucleotide sequence ID" value="NZ_CP052766.1"/>
</dbReference>
<evidence type="ECO:0000256" key="7">
    <source>
        <dbReference type="ARBA" id="ARBA00023136"/>
    </source>
</evidence>
<feature type="domain" description="Cation/H+ exchanger transmembrane" evidence="9">
    <location>
        <begin position="15"/>
        <end position="416"/>
    </location>
</feature>
<evidence type="ECO:0000256" key="5">
    <source>
        <dbReference type="ARBA" id="ARBA00022989"/>
    </source>
</evidence>
<keyword evidence="7 8" id="KW-0472">Membrane</keyword>
<dbReference type="KEGG" id="apel:CA267_010115"/>
<keyword evidence="2" id="KW-0813">Transport</keyword>
<reference evidence="11" key="1">
    <citation type="submission" date="2014-12" db="EMBL/GenBank/DDBJ databases">
        <title>Complete genome sequence of a multi-drug resistant Klebsiella pneumoniae.</title>
        <authorList>
            <person name="Hua X."/>
            <person name="Chen Q."/>
            <person name="Li X."/>
            <person name="Feng Y."/>
            <person name="Ruan Z."/>
            <person name="Yu Y."/>
        </authorList>
    </citation>
    <scope>NUCLEOTIDE SEQUENCE [LARGE SCALE GENOMIC DNA]</scope>
    <source>
        <strain evidence="11">5.12</strain>
    </source>
</reference>
<dbReference type="GO" id="GO:0005886">
    <property type="term" value="C:plasma membrane"/>
    <property type="evidence" value="ECO:0007669"/>
    <property type="project" value="UniProtKB-SubCell"/>
</dbReference>
<keyword evidence="4 8" id="KW-0812">Transmembrane</keyword>
<gene>
    <name evidence="10" type="ORF">CA267_010115</name>
</gene>
<evidence type="ECO:0000256" key="4">
    <source>
        <dbReference type="ARBA" id="ARBA00022692"/>
    </source>
</evidence>